<protein>
    <submittedName>
        <fullName evidence="3">Uncharacterized protein</fullName>
    </submittedName>
</protein>
<keyword evidence="2" id="KW-0472">Membrane</keyword>
<evidence type="ECO:0000313" key="4">
    <source>
        <dbReference type="Proteomes" id="UP000660454"/>
    </source>
</evidence>
<evidence type="ECO:0000313" key="3">
    <source>
        <dbReference type="EMBL" id="GIH62928.1"/>
    </source>
</evidence>
<proteinExistence type="predicted"/>
<feature type="region of interest" description="Disordered" evidence="1">
    <location>
        <begin position="43"/>
        <end position="62"/>
    </location>
</feature>
<keyword evidence="4" id="KW-1185">Reference proteome</keyword>
<dbReference type="Pfam" id="PF19953">
    <property type="entry name" value="EACC1"/>
    <property type="match status" value="1"/>
</dbReference>
<gene>
    <name evidence="3" type="ORF">Msi02_37450</name>
</gene>
<dbReference type="RefSeq" id="WP_204049521.1">
    <property type="nucleotide sequence ID" value="NZ_BOOF01000019.1"/>
</dbReference>
<evidence type="ECO:0000256" key="2">
    <source>
        <dbReference type="SAM" id="Phobius"/>
    </source>
</evidence>
<sequence>MNGSPEAGGLIGMRVELLPDADVDADLHDRLTRRLRRELSEVGVESIRTAPGGPAPEGAKSPDPVTVGALLVAFSASGGVFTSLVGVLQDWLDRQSARHRIVVTVDGDSLELERATAAERRELIGAFIRRHSGG</sequence>
<name>A0ABQ4GNG7_9ACTN</name>
<keyword evidence="2" id="KW-1133">Transmembrane helix</keyword>
<feature type="transmembrane region" description="Helical" evidence="2">
    <location>
        <begin position="67"/>
        <end position="88"/>
    </location>
</feature>
<evidence type="ECO:0000256" key="1">
    <source>
        <dbReference type="SAM" id="MobiDB-lite"/>
    </source>
</evidence>
<reference evidence="3 4" key="1">
    <citation type="submission" date="2021-01" db="EMBL/GenBank/DDBJ databases">
        <title>Whole genome shotgun sequence of Microbispora siamensis NBRC 104113.</title>
        <authorList>
            <person name="Komaki H."/>
            <person name="Tamura T."/>
        </authorList>
    </citation>
    <scope>NUCLEOTIDE SEQUENCE [LARGE SCALE GENOMIC DNA]</scope>
    <source>
        <strain evidence="3 4">NBRC 104113</strain>
    </source>
</reference>
<dbReference type="InterPro" id="IPR045428">
    <property type="entry name" value="EACC1"/>
</dbReference>
<accession>A0ABQ4GNG7</accession>
<dbReference type="Proteomes" id="UP000660454">
    <property type="component" value="Unassembled WGS sequence"/>
</dbReference>
<dbReference type="EMBL" id="BOOF01000019">
    <property type="protein sequence ID" value="GIH62928.1"/>
    <property type="molecule type" value="Genomic_DNA"/>
</dbReference>
<organism evidence="3 4">
    <name type="scientific">Microbispora siamensis</name>
    <dbReference type="NCBI Taxonomy" id="564413"/>
    <lineage>
        <taxon>Bacteria</taxon>
        <taxon>Bacillati</taxon>
        <taxon>Actinomycetota</taxon>
        <taxon>Actinomycetes</taxon>
        <taxon>Streptosporangiales</taxon>
        <taxon>Streptosporangiaceae</taxon>
        <taxon>Microbispora</taxon>
    </lineage>
</organism>
<comment type="caution">
    <text evidence="3">The sequence shown here is derived from an EMBL/GenBank/DDBJ whole genome shotgun (WGS) entry which is preliminary data.</text>
</comment>
<keyword evidence="2" id="KW-0812">Transmembrane</keyword>